<dbReference type="SUPFAM" id="SSF56529">
    <property type="entry name" value="FAH"/>
    <property type="match status" value="1"/>
</dbReference>
<feature type="domain" description="Fumarylacetoacetase-like C-terminal" evidence="2">
    <location>
        <begin position="58"/>
        <end position="216"/>
    </location>
</feature>
<keyword evidence="1" id="KW-0456">Lyase</keyword>
<name>A0A2W2BVW5_9ACTN</name>
<accession>A0A2W2BVW5</accession>
<keyword evidence="4" id="KW-1185">Reference proteome</keyword>
<evidence type="ECO:0000313" key="3">
    <source>
        <dbReference type="EMBL" id="PZF80309.1"/>
    </source>
</evidence>
<dbReference type="Pfam" id="PF01557">
    <property type="entry name" value="FAA_hydrolase"/>
    <property type="match status" value="1"/>
</dbReference>
<evidence type="ECO:0000259" key="2">
    <source>
        <dbReference type="Pfam" id="PF01557"/>
    </source>
</evidence>
<evidence type="ECO:0000256" key="1">
    <source>
        <dbReference type="ARBA" id="ARBA00023239"/>
    </source>
</evidence>
<reference evidence="3 4" key="1">
    <citation type="submission" date="2018-01" db="EMBL/GenBank/DDBJ databases">
        <title>Draft genome sequence of Jiangella sp. GTF31.</title>
        <authorList>
            <person name="Sahin N."/>
            <person name="Ay H."/>
            <person name="Saygin H."/>
        </authorList>
    </citation>
    <scope>NUCLEOTIDE SEQUENCE [LARGE SCALE GENOMIC DNA]</scope>
    <source>
        <strain evidence="3 4">GTF31</strain>
    </source>
</reference>
<evidence type="ECO:0000313" key="4">
    <source>
        <dbReference type="Proteomes" id="UP000248764"/>
    </source>
</evidence>
<comment type="caution">
    <text evidence="3">The sequence shown here is derived from an EMBL/GenBank/DDBJ whole genome shotgun (WGS) entry which is preliminary data.</text>
</comment>
<dbReference type="PANTHER" id="PTHR30143">
    <property type="entry name" value="ACID HYDRATASE"/>
    <property type="match status" value="1"/>
</dbReference>
<dbReference type="InterPro" id="IPR011234">
    <property type="entry name" value="Fumarylacetoacetase-like_C"/>
</dbReference>
<dbReference type="GO" id="GO:0008684">
    <property type="term" value="F:2-oxopent-4-enoate hydratase activity"/>
    <property type="evidence" value="ECO:0007669"/>
    <property type="project" value="TreeGrafter"/>
</dbReference>
<dbReference type="GO" id="GO:0005737">
    <property type="term" value="C:cytoplasm"/>
    <property type="evidence" value="ECO:0007669"/>
    <property type="project" value="TreeGrafter"/>
</dbReference>
<dbReference type="Proteomes" id="UP000248764">
    <property type="component" value="Unassembled WGS sequence"/>
</dbReference>
<dbReference type="AlphaFoldDB" id="A0A2W2BVW5"/>
<dbReference type="EMBL" id="POTW01000093">
    <property type="protein sequence ID" value="PZF80309.1"/>
    <property type="molecule type" value="Genomic_DNA"/>
</dbReference>
<dbReference type="InterPro" id="IPR036663">
    <property type="entry name" value="Fumarylacetoacetase_C_sf"/>
</dbReference>
<gene>
    <name evidence="3" type="ORF">C1I92_26855</name>
</gene>
<organism evidence="3 4">
    <name type="scientific">Jiangella anatolica</name>
    <dbReference type="NCBI Taxonomy" id="2670374"/>
    <lineage>
        <taxon>Bacteria</taxon>
        <taxon>Bacillati</taxon>
        <taxon>Actinomycetota</taxon>
        <taxon>Actinomycetes</taxon>
        <taxon>Jiangellales</taxon>
        <taxon>Jiangellaceae</taxon>
        <taxon>Jiangella</taxon>
    </lineage>
</organism>
<sequence length="221" mass="22820">MVAMADRDALLLPALREQLALRQAALDGGATRVGWKLGLGDRERIGPGPVVGHLTSRTVLTAGSGCSVAAYAVPRADAEVAVRFTRPVDPDGGPDEVRAAAGAFTTALELCDLGGVDDPAAIVTANLFHRAVAFGAWTPGFPRPAARVAVTVDGLVLAQGCVHRDLDRLLLRAAWLLDAVDERIDAGDIVITGSVVQVAVRDGHRVGAHIDGCGAVSLDLG</sequence>
<dbReference type="InterPro" id="IPR050772">
    <property type="entry name" value="Hydratase-Decarb/MhpD_sf"/>
</dbReference>
<dbReference type="PANTHER" id="PTHR30143:SF0">
    <property type="entry name" value="2-KETO-4-PENTENOATE HYDRATASE"/>
    <property type="match status" value="1"/>
</dbReference>
<protein>
    <recommendedName>
        <fullName evidence="2">Fumarylacetoacetase-like C-terminal domain-containing protein</fullName>
    </recommendedName>
</protein>
<proteinExistence type="predicted"/>
<dbReference type="Gene3D" id="3.90.850.10">
    <property type="entry name" value="Fumarylacetoacetase-like, C-terminal domain"/>
    <property type="match status" value="1"/>
</dbReference>